<sequence length="181" mass="21152">MDSQKGYCIHCKDLISKNSRSKIQLDYNDKLIASLEKELAETLSEAQKMREEVNEHLSKQQISNEESTKDEWSLSSDYVKQGNDKRDEWNVSSDQKIPDKVESDGKVNLEQLIHKFELLFGRVKYFTILKNRSPSASAQKSGFITFDHPSAYRKAIETGEVWVDEDKIKIRRIKFRKFKED</sequence>
<comment type="caution">
    <text evidence="2">The sequence shown here is derived from an EMBL/GenBank/DDBJ whole genome shotgun (WGS) entry which is preliminary data.</text>
</comment>
<reference evidence="2" key="1">
    <citation type="submission" date="2021-06" db="EMBL/GenBank/DDBJ databases">
        <authorList>
            <person name="Kallberg Y."/>
            <person name="Tangrot J."/>
            <person name="Rosling A."/>
        </authorList>
    </citation>
    <scope>NUCLEOTIDE SEQUENCE</scope>
    <source>
        <strain evidence="2">MT106</strain>
    </source>
</reference>
<feature type="compositionally biased region" description="Basic and acidic residues" evidence="1">
    <location>
        <begin position="47"/>
        <end position="58"/>
    </location>
</feature>
<evidence type="ECO:0000313" key="3">
    <source>
        <dbReference type="Proteomes" id="UP000789831"/>
    </source>
</evidence>
<protein>
    <submittedName>
        <fullName evidence="2">11318_t:CDS:1</fullName>
    </submittedName>
</protein>
<evidence type="ECO:0000313" key="2">
    <source>
        <dbReference type="EMBL" id="CAG8469766.1"/>
    </source>
</evidence>
<feature type="region of interest" description="Disordered" evidence="1">
    <location>
        <begin position="46"/>
        <end position="77"/>
    </location>
</feature>
<organism evidence="2 3">
    <name type="scientific">Ambispora gerdemannii</name>
    <dbReference type="NCBI Taxonomy" id="144530"/>
    <lineage>
        <taxon>Eukaryota</taxon>
        <taxon>Fungi</taxon>
        <taxon>Fungi incertae sedis</taxon>
        <taxon>Mucoromycota</taxon>
        <taxon>Glomeromycotina</taxon>
        <taxon>Glomeromycetes</taxon>
        <taxon>Archaeosporales</taxon>
        <taxon>Ambisporaceae</taxon>
        <taxon>Ambispora</taxon>
    </lineage>
</organism>
<evidence type="ECO:0000256" key="1">
    <source>
        <dbReference type="SAM" id="MobiDB-lite"/>
    </source>
</evidence>
<name>A0A9N8Z576_9GLOM</name>
<dbReference type="InterPro" id="IPR035979">
    <property type="entry name" value="RBD_domain_sf"/>
</dbReference>
<dbReference type="Gene3D" id="3.30.70.330">
    <property type="match status" value="1"/>
</dbReference>
<dbReference type="EMBL" id="CAJVPL010000231">
    <property type="protein sequence ID" value="CAG8469766.1"/>
    <property type="molecule type" value="Genomic_DNA"/>
</dbReference>
<proteinExistence type="predicted"/>
<accession>A0A9N8Z576</accession>
<keyword evidence="3" id="KW-1185">Reference proteome</keyword>
<dbReference type="AlphaFoldDB" id="A0A9N8Z576"/>
<dbReference type="SUPFAM" id="SSF54928">
    <property type="entry name" value="RNA-binding domain, RBD"/>
    <property type="match status" value="1"/>
</dbReference>
<gene>
    <name evidence="2" type="ORF">AGERDE_LOCUS2679</name>
</gene>
<dbReference type="Proteomes" id="UP000789831">
    <property type="component" value="Unassembled WGS sequence"/>
</dbReference>
<dbReference type="InterPro" id="IPR012677">
    <property type="entry name" value="Nucleotide-bd_a/b_plait_sf"/>
</dbReference>
<dbReference type="GO" id="GO:0003676">
    <property type="term" value="F:nucleic acid binding"/>
    <property type="evidence" value="ECO:0007669"/>
    <property type="project" value="InterPro"/>
</dbReference>